<name>A0A1H8ZIE4_9HYPH</name>
<dbReference type="PANTHER" id="PTHR21716">
    <property type="entry name" value="TRANSMEMBRANE PROTEIN"/>
    <property type="match status" value="1"/>
</dbReference>
<keyword evidence="3 7" id="KW-0812">Transmembrane</keyword>
<evidence type="ECO:0000256" key="6">
    <source>
        <dbReference type="SAM" id="MobiDB-lite"/>
    </source>
</evidence>
<proteinExistence type="inferred from homology"/>
<protein>
    <submittedName>
        <fullName evidence="8">Predicted PurR-regulated permease PerM</fullName>
    </submittedName>
</protein>
<gene>
    <name evidence="8" type="ORF">SAMN05216548_101162</name>
</gene>
<dbReference type="EMBL" id="FOFG01000001">
    <property type="protein sequence ID" value="SEP64095.1"/>
    <property type="molecule type" value="Genomic_DNA"/>
</dbReference>
<feature type="transmembrane region" description="Helical" evidence="7">
    <location>
        <begin position="18"/>
        <end position="37"/>
    </location>
</feature>
<keyword evidence="9" id="KW-1185">Reference proteome</keyword>
<comment type="subcellular location">
    <subcellularLocation>
        <location evidence="1">Membrane</location>
        <topology evidence="1">Multi-pass membrane protein</topology>
    </subcellularLocation>
</comment>
<comment type="similarity">
    <text evidence="2">Belongs to the autoinducer-2 exporter (AI-2E) (TC 2.A.86) family.</text>
</comment>
<evidence type="ECO:0000256" key="4">
    <source>
        <dbReference type="ARBA" id="ARBA00022989"/>
    </source>
</evidence>
<feature type="transmembrane region" description="Helical" evidence="7">
    <location>
        <begin position="73"/>
        <end position="95"/>
    </location>
</feature>
<dbReference type="InterPro" id="IPR002549">
    <property type="entry name" value="AI-2E-like"/>
</dbReference>
<dbReference type="PANTHER" id="PTHR21716:SF62">
    <property type="entry name" value="TRANSPORT PROTEIN YDBI-RELATED"/>
    <property type="match status" value="1"/>
</dbReference>
<evidence type="ECO:0000256" key="2">
    <source>
        <dbReference type="ARBA" id="ARBA00009773"/>
    </source>
</evidence>
<evidence type="ECO:0000313" key="8">
    <source>
        <dbReference type="EMBL" id="SEP64095.1"/>
    </source>
</evidence>
<reference evidence="8 9" key="1">
    <citation type="submission" date="2016-10" db="EMBL/GenBank/DDBJ databases">
        <authorList>
            <person name="de Groot N.N."/>
        </authorList>
    </citation>
    <scope>NUCLEOTIDE SEQUENCE [LARGE SCALE GENOMIC DNA]</scope>
    <source>
        <strain evidence="8 9">A52C2</strain>
    </source>
</reference>
<feature type="transmembrane region" description="Helical" evidence="7">
    <location>
        <begin position="235"/>
        <end position="264"/>
    </location>
</feature>
<evidence type="ECO:0000313" key="9">
    <source>
        <dbReference type="Proteomes" id="UP000199647"/>
    </source>
</evidence>
<feature type="region of interest" description="Disordered" evidence="6">
    <location>
        <begin position="351"/>
        <end position="379"/>
    </location>
</feature>
<dbReference type="OrthoDB" id="5761230at2"/>
<feature type="compositionally biased region" description="Basic residues" evidence="6">
    <location>
        <begin position="362"/>
        <end position="372"/>
    </location>
</feature>
<organism evidence="8 9">
    <name type="scientific">Faunimonas pinastri</name>
    <dbReference type="NCBI Taxonomy" id="1855383"/>
    <lineage>
        <taxon>Bacteria</taxon>
        <taxon>Pseudomonadati</taxon>
        <taxon>Pseudomonadota</taxon>
        <taxon>Alphaproteobacteria</taxon>
        <taxon>Hyphomicrobiales</taxon>
        <taxon>Afifellaceae</taxon>
        <taxon>Faunimonas</taxon>
    </lineage>
</organism>
<dbReference type="GO" id="GO:0055085">
    <property type="term" value="P:transmembrane transport"/>
    <property type="evidence" value="ECO:0007669"/>
    <property type="project" value="TreeGrafter"/>
</dbReference>
<dbReference type="STRING" id="1855383.SAMN05216548_101162"/>
<feature type="transmembrane region" description="Helical" evidence="7">
    <location>
        <begin position="149"/>
        <end position="172"/>
    </location>
</feature>
<dbReference type="Proteomes" id="UP000199647">
    <property type="component" value="Unassembled WGS sequence"/>
</dbReference>
<dbReference type="Pfam" id="PF01594">
    <property type="entry name" value="AI-2E_transport"/>
    <property type="match status" value="1"/>
</dbReference>
<dbReference type="AlphaFoldDB" id="A0A1H8ZIE4"/>
<evidence type="ECO:0000256" key="7">
    <source>
        <dbReference type="SAM" id="Phobius"/>
    </source>
</evidence>
<evidence type="ECO:0000256" key="5">
    <source>
        <dbReference type="ARBA" id="ARBA00023136"/>
    </source>
</evidence>
<dbReference type="RefSeq" id="WP_092494694.1">
    <property type="nucleotide sequence ID" value="NZ_FOFG01000001.1"/>
</dbReference>
<feature type="transmembrane region" description="Helical" evidence="7">
    <location>
        <begin position="302"/>
        <end position="325"/>
    </location>
</feature>
<sequence length="379" mass="39970">MASETPENAWSPGAVARLTVLVASIFVALAAGCFILWKGSAAFFVIFGGLLLAVVLDAGASALGRILHVRRSILLVALFLILMIVLGGAVSWGGATLVDQAGRFTSTFSEQTKKLNDLIASSHLPFLSGESLKNLLPSGGAMFGGATNAVVAGFGVVGNFVLMLFLGAFLAWEPETYKMGFLSLLPKEKRERVGEALDEAGVAMRGWFLGQLVSMAIVGVATLLILWVLGFSFPLLLAVMSGLLVFIPTIGPTVAGGIIILAGLAQSPSMALYGLGAYLVIQALESNIVTPMVQERVVSLPAAYTLGFQLLFGALFGIPGLALAVPISAAVKTLVLELYVEDGLGGAWKAEDEAEEEEKSRRNLRRIHRTGHNRSGERV</sequence>
<evidence type="ECO:0000256" key="1">
    <source>
        <dbReference type="ARBA" id="ARBA00004141"/>
    </source>
</evidence>
<keyword evidence="4 7" id="KW-1133">Transmembrane helix</keyword>
<feature type="transmembrane region" description="Helical" evidence="7">
    <location>
        <begin position="207"/>
        <end position="229"/>
    </location>
</feature>
<keyword evidence="5 7" id="KW-0472">Membrane</keyword>
<feature type="transmembrane region" description="Helical" evidence="7">
    <location>
        <begin position="43"/>
        <end position="66"/>
    </location>
</feature>
<evidence type="ECO:0000256" key="3">
    <source>
        <dbReference type="ARBA" id="ARBA00022692"/>
    </source>
</evidence>
<accession>A0A1H8ZIE4</accession>
<dbReference type="GO" id="GO:0016020">
    <property type="term" value="C:membrane"/>
    <property type="evidence" value="ECO:0007669"/>
    <property type="project" value="UniProtKB-SubCell"/>
</dbReference>